<accession>A0A2P4PA95</accession>
<comment type="caution">
    <text evidence="3">The sequence shown here is derived from an EMBL/GenBank/DDBJ whole genome shotgun (WGS) entry which is preliminary data.</text>
</comment>
<dbReference type="GO" id="GO:0003676">
    <property type="term" value="F:nucleic acid binding"/>
    <property type="evidence" value="ECO:0007669"/>
    <property type="project" value="InterPro"/>
</dbReference>
<dbReference type="Proteomes" id="UP000018888">
    <property type="component" value="Unassembled WGS sequence"/>
</dbReference>
<feature type="compositionally biased region" description="Basic and acidic residues" evidence="1">
    <location>
        <begin position="289"/>
        <end position="302"/>
    </location>
</feature>
<organism evidence="3 4">
    <name type="scientific">Rhizophagus irregularis (strain DAOM 181602 / DAOM 197198 / MUCL 43194)</name>
    <name type="common">Arbuscular mycorrhizal fungus</name>
    <name type="synonym">Glomus intraradices</name>
    <dbReference type="NCBI Taxonomy" id="747089"/>
    <lineage>
        <taxon>Eukaryota</taxon>
        <taxon>Fungi</taxon>
        <taxon>Fungi incertae sedis</taxon>
        <taxon>Mucoromycota</taxon>
        <taxon>Glomeromycotina</taxon>
        <taxon>Glomeromycetes</taxon>
        <taxon>Glomerales</taxon>
        <taxon>Glomeraceae</taxon>
        <taxon>Rhizophagus</taxon>
    </lineage>
</organism>
<dbReference type="GO" id="GO:0008270">
    <property type="term" value="F:zinc ion binding"/>
    <property type="evidence" value="ECO:0007669"/>
    <property type="project" value="InterPro"/>
</dbReference>
<feature type="region of interest" description="Disordered" evidence="1">
    <location>
        <begin position="289"/>
        <end position="318"/>
    </location>
</feature>
<dbReference type="Pfam" id="PF03101">
    <property type="entry name" value="FAR1"/>
    <property type="match status" value="1"/>
</dbReference>
<evidence type="ECO:0000313" key="3">
    <source>
        <dbReference type="EMBL" id="POG62316.1"/>
    </source>
</evidence>
<dbReference type="EMBL" id="AUPC02000305">
    <property type="protein sequence ID" value="POG62316.1"/>
    <property type="molecule type" value="Genomic_DNA"/>
</dbReference>
<name>A0A2P4PA95_RHIID</name>
<feature type="domain" description="FAR1" evidence="2">
    <location>
        <begin position="55"/>
        <end position="135"/>
    </location>
</feature>
<keyword evidence="4" id="KW-1185">Reference proteome</keyword>
<sequence>MQVYSSADEEIDDVNELQDEYESVSSEEDCVLFVLEVGDVFESWDFAEKQVVYCAKNNGFEVKKFRLEKNKGEIVRRTFKCKFSGVYRAQKKADIEDTCERESVRMNCPWNINLRLTGDLVYVTSLCNEHNHSLEKKNFVSNRQLSPEILEEIKFLVNIGCGAGIQSTKRVEGYNSLIKRSVKSSATLFELDTHIQSLLNKEEKFEQHEQSNQNPTVGLPNVVGRVEDWNDLLKNEITIGEGQDEDSEDDEDYEDGFGYTKKAIGLALEIGCEDELNGMLQRWIREKENETRSRQLEIKKENLPNISNPYQTRTKGAQRKRIKNALEDNQKQKSSGSASTQRSQYVCSHCKGIGHNARRCELKKNLKKPKSKRLTK</sequence>
<dbReference type="AlphaFoldDB" id="A0A2P4PA95"/>
<dbReference type="PANTHER" id="PTHR46328:SF36">
    <property type="entry name" value="FAR1 DOMAIN-CONTAINING PROTEIN"/>
    <property type="match status" value="1"/>
</dbReference>
<reference evidence="3 4" key="1">
    <citation type="journal article" date="2013" name="Proc. Natl. Acad. Sci. U.S.A.">
        <title>Genome of an arbuscular mycorrhizal fungus provides insight into the oldest plant symbiosis.</title>
        <authorList>
            <person name="Tisserant E."/>
            <person name="Malbreil M."/>
            <person name="Kuo A."/>
            <person name="Kohler A."/>
            <person name="Symeonidi A."/>
            <person name="Balestrini R."/>
            <person name="Charron P."/>
            <person name="Duensing N."/>
            <person name="Frei Dit Frey N."/>
            <person name="Gianinazzi-Pearson V."/>
            <person name="Gilbert L.B."/>
            <person name="Handa Y."/>
            <person name="Herr J.R."/>
            <person name="Hijri M."/>
            <person name="Koul R."/>
            <person name="Kawaguchi M."/>
            <person name="Krajinski F."/>
            <person name="Lammers P.J."/>
            <person name="Masclaux F.G."/>
            <person name="Murat C."/>
            <person name="Morin E."/>
            <person name="Ndikumana S."/>
            <person name="Pagni M."/>
            <person name="Petitpierre D."/>
            <person name="Requena N."/>
            <person name="Rosikiewicz P."/>
            <person name="Riley R."/>
            <person name="Saito K."/>
            <person name="San Clemente H."/>
            <person name="Shapiro H."/>
            <person name="van Tuinen D."/>
            <person name="Becard G."/>
            <person name="Bonfante P."/>
            <person name="Paszkowski U."/>
            <person name="Shachar-Hill Y.Y."/>
            <person name="Tuskan G.A."/>
            <person name="Young P.W."/>
            <person name="Sanders I.R."/>
            <person name="Henrissat B."/>
            <person name="Rensing S.A."/>
            <person name="Grigoriev I.V."/>
            <person name="Corradi N."/>
            <person name="Roux C."/>
            <person name="Martin F."/>
        </authorList>
    </citation>
    <scope>NUCLEOTIDE SEQUENCE [LARGE SCALE GENOMIC DNA]</scope>
    <source>
        <strain evidence="3 4">DAOM 197198</strain>
    </source>
</reference>
<gene>
    <name evidence="3" type="ORF">GLOIN_2v1846544</name>
</gene>
<dbReference type="InterPro" id="IPR004330">
    <property type="entry name" value="FAR1_DNA_bnd_dom"/>
</dbReference>
<evidence type="ECO:0000259" key="2">
    <source>
        <dbReference type="Pfam" id="PF03101"/>
    </source>
</evidence>
<reference evidence="3 4" key="2">
    <citation type="journal article" date="2018" name="New Phytol.">
        <title>High intraspecific genome diversity in the model arbuscular mycorrhizal symbiont Rhizophagus irregularis.</title>
        <authorList>
            <person name="Chen E.C.H."/>
            <person name="Morin E."/>
            <person name="Beaudet D."/>
            <person name="Noel J."/>
            <person name="Yildirir G."/>
            <person name="Ndikumana S."/>
            <person name="Charron P."/>
            <person name="St-Onge C."/>
            <person name="Giorgi J."/>
            <person name="Kruger M."/>
            <person name="Marton T."/>
            <person name="Ropars J."/>
            <person name="Grigoriev I.V."/>
            <person name="Hainaut M."/>
            <person name="Henrissat B."/>
            <person name="Roux C."/>
            <person name="Martin F."/>
            <person name="Corradi N."/>
        </authorList>
    </citation>
    <scope>NUCLEOTIDE SEQUENCE [LARGE SCALE GENOMIC DNA]</scope>
    <source>
        <strain evidence="3 4">DAOM 197198</strain>
    </source>
</reference>
<evidence type="ECO:0000313" key="4">
    <source>
        <dbReference type="Proteomes" id="UP000018888"/>
    </source>
</evidence>
<proteinExistence type="predicted"/>
<dbReference type="PANTHER" id="PTHR46328">
    <property type="entry name" value="FAR-RED IMPAIRED RESPONSIVE (FAR1) FAMILY PROTEIN-RELATED"/>
    <property type="match status" value="1"/>
</dbReference>
<evidence type="ECO:0000256" key="1">
    <source>
        <dbReference type="SAM" id="MobiDB-lite"/>
    </source>
</evidence>
<protein>
    <recommendedName>
        <fullName evidence="2">FAR1 domain-containing protein</fullName>
    </recommendedName>
</protein>
<dbReference type="SUPFAM" id="SSF57756">
    <property type="entry name" value="Retrovirus zinc finger-like domains"/>
    <property type="match status" value="1"/>
</dbReference>
<feature type="compositionally biased region" description="Polar residues" evidence="1">
    <location>
        <begin position="304"/>
        <end position="315"/>
    </location>
</feature>
<dbReference type="InterPro" id="IPR036875">
    <property type="entry name" value="Znf_CCHC_sf"/>
</dbReference>